<dbReference type="Proteomes" id="UP000243524">
    <property type="component" value="Unassembled WGS sequence"/>
</dbReference>
<evidence type="ECO:0000313" key="1">
    <source>
        <dbReference type="EMBL" id="PKR76629.1"/>
    </source>
</evidence>
<dbReference type="AlphaFoldDB" id="A0A2I0QQN7"/>
<reference evidence="1 2" key="1">
    <citation type="submission" date="2017-06" db="EMBL/GenBank/DDBJ databases">
        <title>the draft geome sequence of Illustriluteabacillus marina B3227.</title>
        <authorList>
            <person name="He R.-H."/>
            <person name="Du Z.-J."/>
        </authorList>
    </citation>
    <scope>NUCLEOTIDE SEQUENCE [LARGE SCALE GENOMIC DNA]</scope>
    <source>
        <strain evidence="1 2">B3227</strain>
    </source>
</reference>
<proteinExistence type="predicted"/>
<name>A0A2I0QQN7_9BACI</name>
<comment type="caution">
    <text evidence="1">The sequence shown here is derived from an EMBL/GenBank/DDBJ whole genome shotgun (WGS) entry which is preliminary data.</text>
</comment>
<keyword evidence="2" id="KW-1185">Reference proteome</keyword>
<protein>
    <submittedName>
        <fullName evidence="1">Integrase</fullName>
    </submittedName>
</protein>
<evidence type="ECO:0000313" key="2">
    <source>
        <dbReference type="Proteomes" id="UP000243524"/>
    </source>
</evidence>
<dbReference type="EMBL" id="PJNH01000005">
    <property type="protein sequence ID" value="PKR76629.1"/>
    <property type="molecule type" value="Genomic_DNA"/>
</dbReference>
<gene>
    <name evidence="1" type="ORF">CEY16_14410</name>
</gene>
<organism evidence="1 2">
    <name type="scientific">Halalkalibacillus sediminis</name>
    <dbReference type="NCBI Taxonomy" id="2018042"/>
    <lineage>
        <taxon>Bacteria</taxon>
        <taxon>Bacillati</taxon>
        <taxon>Bacillota</taxon>
        <taxon>Bacilli</taxon>
        <taxon>Bacillales</taxon>
        <taxon>Bacillaceae</taxon>
        <taxon>Halalkalibacillus</taxon>
    </lineage>
</organism>
<sequence length="46" mass="5381">MSSEVVNFNSLRILIEDIQTTYNIYTHVSKKKKDEVAKNFAKYISN</sequence>
<accession>A0A2I0QQN7</accession>